<dbReference type="Proteomes" id="UP000002640">
    <property type="component" value="Unassembled WGS sequence"/>
</dbReference>
<dbReference type="Pfam" id="PF12505">
    <property type="entry name" value="DUF3712"/>
    <property type="match status" value="2"/>
</dbReference>
<feature type="transmembrane region" description="Helical" evidence="1">
    <location>
        <begin position="45"/>
        <end position="63"/>
    </location>
</feature>
<dbReference type="InParanoid" id="G4ZD93"/>
<sequence length="1142" mass="122808">MDHDELELDLDERLAAQQPLLGPHEGAYSGDGKRAGRTPWYRRRLAAVAGAVLLLGALAYAVVSSQIQRVATKAIKDTVMHVERMDLSRPGASSVALNLSLSLLAASPFPATVEAATFAIAYKQQPVGTFAAPSMEIRHGVNDQNFPNSTLEIGDKRAWDQFAGDMMRLPEVQYEISSTLSIHVRLLGGLVRLSASGIPLKKVMKFRGMDGLRDMQIAQVDMGRSTQKKVLASIKTCIRNPSVTTIRPVGALCLNAHYPTVGEGTLVAHLWSPEDTSLPVADGEASHPYCASLQGAADMSKGYNLLELQGDMLGENSEAISGLITKYLSNVSAALTVVTCDPQATSVALYNQAMRNLTIDSSLPPQKDPLVGNMFFRGISLHAPEEGKANELVRLDTAVLVEATSPLGSNSALTITDVHMNVTLNGADVALGTLSTRSVDIINGRLVGRSNISVECLTQLDFAEKGRAFGRFVRASVVKDKVPLTLAGSMDVVCHGALGTLKLNGLPLRTTALLDGMNNFQDVTVKNFTLPGTGSATLDEEPMETHIDIRNPSLFTVSIGTLTMDLSLNSPREKFGELQGAMNLAPGTYSLKMTGNLKPTKDAAGQVSDAVAGFFSRYLEGNSSQVVVKITGTQYADCVWMKEALLGLTIGTSFPGVAKGFHMISDIKMNQLDVILDEAPPGERGPTTNTRMQVRTDMKAKVKMPASIAIPLKISNLSVALTLENEIGHHLGSLVSARESCEFNQSEGGAFRLNMSHFYPIGFHDKEDVGGMSGFIESLLTNNGSIMMRLASDSRAGQGAFPDVETRMGMLALSNIPVEGEPLIPAMNSFRNPPVKVLSVDIEQGSKKSMVMTMEFSLQNPSIVQTKLGSLVLDVFFDGARMGSAKISDFSLNCCGQPTILRGRFEYNPQASDRATAERFLSNFVCGYFTHGAAQEIAIKGSEESTSLDLLQPAMEALSIPSKLSTLAELFPATPTLVTSSLLYIPSIFHLTRIPTSLELRNPFSESITVTTVDLELYPCEDQVAGDHGKLECKKYYAESLARFSPAVFQPIFIPANTRGCFSCCQGSHCDEHVSLCPRASVGQCMSADVQSFLSPEAIATIIHSLTGGLLMRVNGTIGASIGDYTTRLFYQQDGLLVTMAK</sequence>
<keyword evidence="1" id="KW-0812">Transmembrane</keyword>
<accession>G4ZD93</accession>
<protein>
    <submittedName>
        <fullName evidence="2">Uncharacterized protein</fullName>
    </submittedName>
</protein>
<dbReference type="GeneID" id="20643731"/>
<dbReference type="PANTHER" id="PTHR35895:SF1">
    <property type="entry name" value="LIPID-BINDING SERUM GLYCOPROTEIN C-TERMINAL DOMAIN-CONTAINING PROTEIN"/>
    <property type="match status" value="1"/>
</dbReference>
<gene>
    <name evidence="2" type="ORF">PHYSODRAFT_314508</name>
</gene>
<evidence type="ECO:0000313" key="2">
    <source>
        <dbReference type="EMBL" id="EGZ16898.1"/>
    </source>
</evidence>
<evidence type="ECO:0000256" key="1">
    <source>
        <dbReference type="SAM" id="Phobius"/>
    </source>
</evidence>
<dbReference type="AlphaFoldDB" id="G4ZD93"/>
<name>G4ZD93_PHYSP</name>
<dbReference type="PANTHER" id="PTHR35895">
    <property type="entry name" value="CHROMOSOME 16, WHOLE GENOME SHOTGUN SEQUENCE"/>
    <property type="match status" value="1"/>
</dbReference>
<dbReference type="SMR" id="G4ZD93"/>
<keyword evidence="1" id="KW-1133">Transmembrane helix</keyword>
<dbReference type="InterPro" id="IPR046368">
    <property type="entry name" value="Tag1"/>
</dbReference>
<dbReference type="GO" id="GO:0016020">
    <property type="term" value="C:membrane"/>
    <property type="evidence" value="ECO:0007669"/>
    <property type="project" value="TreeGrafter"/>
</dbReference>
<dbReference type="OMA" id="KTCIRNP"/>
<reference evidence="2 3" key="1">
    <citation type="journal article" date="2006" name="Science">
        <title>Phytophthora genome sequences uncover evolutionary origins and mechanisms of pathogenesis.</title>
        <authorList>
            <person name="Tyler B.M."/>
            <person name="Tripathy S."/>
            <person name="Zhang X."/>
            <person name="Dehal P."/>
            <person name="Jiang R.H."/>
            <person name="Aerts A."/>
            <person name="Arredondo F.D."/>
            <person name="Baxter L."/>
            <person name="Bensasson D."/>
            <person name="Beynon J.L."/>
            <person name="Chapman J."/>
            <person name="Damasceno C.M."/>
            <person name="Dorrance A.E."/>
            <person name="Dou D."/>
            <person name="Dickerman A.W."/>
            <person name="Dubchak I.L."/>
            <person name="Garbelotto M."/>
            <person name="Gijzen M."/>
            <person name="Gordon S.G."/>
            <person name="Govers F."/>
            <person name="Grunwald N.J."/>
            <person name="Huang W."/>
            <person name="Ivors K.L."/>
            <person name="Jones R.W."/>
            <person name="Kamoun S."/>
            <person name="Krampis K."/>
            <person name="Lamour K.H."/>
            <person name="Lee M.K."/>
            <person name="McDonald W.H."/>
            <person name="Medina M."/>
            <person name="Meijer H.J."/>
            <person name="Nordberg E.K."/>
            <person name="Maclean D.J."/>
            <person name="Ospina-Giraldo M.D."/>
            <person name="Morris P.F."/>
            <person name="Phuntumart V."/>
            <person name="Putnam N.H."/>
            <person name="Rash S."/>
            <person name="Rose J.K."/>
            <person name="Sakihama Y."/>
            <person name="Salamov A.A."/>
            <person name="Savidor A."/>
            <person name="Scheuring C.F."/>
            <person name="Smith B.M."/>
            <person name="Sobral B.W."/>
            <person name="Terry A."/>
            <person name="Torto-Alalibo T.A."/>
            <person name="Win J."/>
            <person name="Xu Z."/>
            <person name="Zhang H."/>
            <person name="Grigoriev I.V."/>
            <person name="Rokhsar D.S."/>
            <person name="Boore J.L."/>
        </authorList>
    </citation>
    <scope>NUCLEOTIDE SEQUENCE [LARGE SCALE GENOMIC DNA]</scope>
    <source>
        <strain evidence="2 3">P6497</strain>
    </source>
</reference>
<keyword evidence="1" id="KW-0472">Membrane</keyword>
<organism evidence="2 3">
    <name type="scientific">Phytophthora sojae (strain P6497)</name>
    <name type="common">Soybean stem and root rot agent</name>
    <name type="synonym">Phytophthora megasperma f. sp. glycines</name>
    <dbReference type="NCBI Taxonomy" id="1094619"/>
    <lineage>
        <taxon>Eukaryota</taxon>
        <taxon>Sar</taxon>
        <taxon>Stramenopiles</taxon>
        <taxon>Oomycota</taxon>
        <taxon>Peronosporomycetes</taxon>
        <taxon>Peronosporales</taxon>
        <taxon>Peronosporaceae</taxon>
        <taxon>Phytophthora</taxon>
    </lineage>
</organism>
<proteinExistence type="predicted"/>
<keyword evidence="3" id="KW-1185">Reference proteome</keyword>
<evidence type="ECO:0000313" key="3">
    <source>
        <dbReference type="Proteomes" id="UP000002640"/>
    </source>
</evidence>
<dbReference type="EMBL" id="JH159154">
    <property type="protein sequence ID" value="EGZ16898.1"/>
    <property type="molecule type" value="Genomic_DNA"/>
</dbReference>
<dbReference type="RefSeq" id="XP_009525956.1">
    <property type="nucleotide sequence ID" value="XM_009527661.1"/>
</dbReference>
<dbReference type="KEGG" id="psoj:PHYSODRAFT_314508"/>
<dbReference type="InterPro" id="IPR022185">
    <property type="entry name" value="DUF3712"/>
</dbReference>